<reference evidence="7 8" key="1">
    <citation type="submission" date="2019-12" db="EMBL/GenBank/DDBJ databases">
        <title>Comparative genomics gives insights into the taxonomy of the Azoarcus-Aromatoleum group and reveals separate origins of nif in the plant-associated Azoarcus and non-plant-associated Aromatoleum sub-groups.</title>
        <authorList>
            <person name="Lafos M."/>
            <person name="Maluk M."/>
            <person name="Batista M."/>
            <person name="Junghare M."/>
            <person name="Carmona M."/>
            <person name="Faoro H."/>
            <person name="Cruz L.M."/>
            <person name="Battistoni F."/>
            <person name="De Souza E."/>
            <person name="Pedrosa F."/>
            <person name="Chen W.-M."/>
            <person name="Poole P.S."/>
            <person name="Dixon R.A."/>
            <person name="James E.K."/>
        </authorList>
    </citation>
    <scope>NUCLEOTIDE SEQUENCE [LARGE SCALE GENOMIC DNA]</scope>
    <source>
        <strain evidence="7 8">Td21</strain>
    </source>
</reference>
<comment type="similarity">
    <text evidence="2">Belongs to the thioredoxin family. DsbE subfamily.</text>
</comment>
<accession>A0ABX1Q008</accession>
<dbReference type="EMBL" id="WTVN01000019">
    <property type="protein sequence ID" value="NMG44693.1"/>
    <property type="molecule type" value="Genomic_DNA"/>
</dbReference>
<keyword evidence="3" id="KW-0201">Cytochrome c-type biogenesis</keyword>
<protein>
    <submittedName>
        <fullName evidence="7">Redoxin family protein</fullName>
    </submittedName>
</protein>
<comment type="caution">
    <text evidence="7">The sequence shown here is derived from an EMBL/GenBank/DDBJ whole genome shotgun (WGS) entry which is preliminary data.</text>
</comment>
<evidence type="ECO:0000259" key="6">
    <source>
        <dbReference type="PROSITE" id="PS51352"/>
    </source>
</evidence>
<feature type="domain" description="Thioredoxin" evidence="6">
    <location>
        <begin position="33"/>
        <end position="192"/>
    </location>
</feature>
<dbReference type="SUPFAM" id="SSF52833">
    <property type="entry name" value="Thioredoxin-like"/>
    <property type="match status" value="1"/>
</dbReference>
<sequence length="198" mass="21872">MKAKFLIPLFIFLALAGFLGYGLKLNPREVPSPLIGKAAPAFRVPQLQAEDKTISPEDMKGRVWLLNVWASWCVSCRYEHPVLVQLARNSPVPIVGLNYKEVRGDGALDAKAVDPATELATARQRARQWLVEHGGDPYMASAVDLDGRVGIDYGVYGVPETFLIDQQGVIRYKHIGPITPESLRDVLLPKIAELQRAS</sequence>
<dbReference type="CDD" id="cd03010">
    <property type="entry name" value="TlpA_like_DsbE"/>
    <property type="match status" value="1"/>
</dbReference>
<name>A0ABX1Q008_9RHOO</name>
<dbReference type="InterPro" id="IPR004799">
    <property type="entry name" value="Periplasmic_diS_OxRdtase_DsbE"/>
</dbReference>
<dbReference type="PANTHER" id="PTHR42852">
    <property type="entry name" value="THIOL:DISULFIDE INTERCHANGE PROTEIN DSBE"/>
    <property type="match status" value="1"/>
</dbReference>
<evidence type="ECO:0000313" key="7">
    <source>
        <dbReference type="EMBL" id="NMG44693.1"/>
    </source>
</evidence>
<dbReference type="InterPro" id="IPR013740">
    <property type="entry name" value="Redoxin"/>
</dbReference>
<evidence type="ECO:0000313" key="8">
    <source>
        <dbReference type="Proteomes" id="UP000623795"/>
    </source>
</evidence>
<dbReference type="Gene3D" id="3.40.30.10">
    <property type="entry name" value="Glutaredoxin"/>
    <property type="match status" value="1"/>
</dbReference>
<dbReference type="InterPro" id="IPR036249">
    <property type="entry name" value="Thioredoxin-like_sf"/>
</dbReference>
<dbReference type="InterPro" id="IPR013766">
    <property type="entry name" value="Thioredoxin_domain"/>
</dbReference>
<dbReference type="InterPro" id="IPR050553">
    <property type="entry name" value="Thioredoxin_ResA/DsbE_sf"/>
</dbReference>
<dbReference type="RefSeq" id="WP_169256539.1">
    <property type="nucleotide sequence ID" value="NZ_WTVN01000019.1"/>
</dbReference>
<evidence type="ECO:0000256" key="2">
    <source>
        <dbReference type="ARBA" id="ARBA00007758"/>
    </source>
</evidence>
<dbReference type="PROSITE" id="PS00194">
    <property type="entry name" value="THIOREDOXIN_1"/>
    <property type="match status" value="1"/>
</dbReference>
<dbReference type="PROSITE" id="PS51352">
    <property type="entry name" value="THIOREDOXIN_2"/>
    <property type="match status" value="1"/>
</dbReference>
<evidence type="ECO:0000256" key="5">
    <source>
        <dbReference type="ARBA" id="ARBA00023284"/>
    </source>
</evidence>
<evidence type="ECO:0000256" key="3">
    <source>
        <dbReference type="ARBA" id="ARBA00022748"/>
    </source>
</evidence>
<keyword evidence="4" id="KW-1015">Disulfide bond</keyword>
<dbReference type="Pfam" id="PF08534">
    <property type="entry name" value="Redoxin"/>
    <property type="match status" value="1"/>
</dbReference>
<comment type="subcellular location">
    <subcellularLocation>
        <location evidence="1">Cell envelope</location>
    </subcellularLocation>
</comment>
<evidence type="ECO:0000256" key="4">
    <source>
        <dbReference type="ARBA" id="ARBA00023157"/>
    </source>
</evidence>
<dbReference type="InterPro" id="IPR017937">
    <property type="entry name" value="Thioredoxin_CS"/>
</dbReference>
<gene>
    <name evidence="7" type="ORF">GPA22_13270</name>
</gene>
<keyword evidence="5" id="KW-0676">Redox-active center</keyword>
<evidence type="ECO:0000256" key="1">
    <source>
        <dbReference type="ARBA" id="ARBA00004196"/>
    </source>
</evidence>
<dbReference type="Proteomes" id="UP000623795">
    <property type="component" value="Unassembled WGS sequence"/>
</dbReference>
<organism evidence="7 8">
    <name type="scientific">Aromatoleum toluvorans</name>
    <dbReference type="NCBI Taxonomy" id="92002"/>
    <lineage>
        <taxon>Bacteria</taxon>
        <taxon>Pseudomonadati</taxon>
        <taxon>Pseudomonadota</taxon>
        <taxon>Betaproteobacteria</taxon>
        <taxon>Rhodocyclales</taxon>
        <taxon>Rhodocyclaceae</taxon>
        <taxon>Aromatoleum</taxon>
    </lineage>
</organism>
<proteinExistence type="inferred from homology"/>
<keyword evidence="8" id="KW-1185">Reference proteome</keyword>
<dbReference type="PANTHER" id="PTHR42852:SF6">
    <property type="entry name" value="THIOL:DISULFIDE INTERCHANGE PROTEIN DSBE"/>
    <property type="match status" value="1"/>
</dbReference>